<dbReference type="EMBL" id="AMZY02000016">
    <property type="protein sequence ID" value="EMS31967.1"/>
    <property type="molecule type" value="Genomic_DNA"/>
</dbReference>
<protein>
    <submittedName>
        <fullName evidence="1">Uncharacterized protein</fullName>
    </submittedName>
</protein>
<sequence length="37" mass="4376">MVPNNRVIEKFRFGISKNLKTRVRVDYSFTLVTSPDF</sequence>
<evidence type="ECO:0000313" key="2">
    <source>
        <dbReference type="Proteomes" id="UP000010953"/>
    </source>
</evidence>
<organism evidence="1 2">
    <name type="scientific">Mariniradius saccharolyticus AK6</name>
    <dbReference type="NCBI Taxonomy" id="1239962"/>
    <lineage>
        <taxon>Bacteria</taxon>
        <taxon>Pseudomonadati</taxon>
        <taxon>Bacteroidota</taxon>
        <taxon>Cytophagia</taxon>
        <taxon>Cytophagales</taxon>
        <taxon>Cyclobacteriaceae</taxon>
        <taxon>Mariniradius</taxon>
    </lineage>
</organism>
<evidence type="ECO:0000313" key="1">
    <source>
        <dbReference type="EMBL" id="EMS31967.1"/>
    </source>
</evidence>
<gene>
    <name evidence="1" type="ORF">C943_01702</name>
</gene>
<accession>M7XU08</accession>
<proteinExistence type="predicted"/>
<comment type="caution">
    <text evidence="1">The sequence shown here is derived from an EMBL/GenBank/DDBJ whole genome shotgun (WGS) entry which is preliminary data.</text>
</comment>
<dbReference type="InParanoid" id="M7XU08"/>
<dbReference type="AlphaFoldDB" id="M7XU08"/>
<dbReference type="Proteomes" id="UP000010953">
    <property type="component" value="Unassembled WGS sequence"/>
</dbReference>
<name>M7XU08_9BACT</name>
<reference evidence="1" key="1">
    <citation type="submission" date="2013-01" db="EMBL/GenBank/DDBJ databases">
        <title>Genome assembly of Mariniradius saccharolyticus AK6.</title>
        <authorList>
            <person name="Vaidya B."/>
            <person name="Khatri I."/>
            <person name="Tanuku N.R.S."/>
            <person name="Subramanian S."/>
            <person name="Pinnaka A."/>
        </authorList>
    </citation>
    <scope>NUCLEOTIDE SEQUENCE [LARGE SCALE GENOMIC DNA]</scope>
    <source>
        <strain evidence="1">AK6</strain>
    </source>
</reference>
<keyword evidence="2" id="KW-1185">Reference proteome</keyword>